<evidence type="ECO:0000259" key="1">
    <source>
        <dbReference type="Pfam" id="PF04248"/>
    </source>
</evidence>
<accession>A0ABN2Q6T5</accession>
<dbReference type="Proteomes" id="UP001501116">
    <property type="component" value="Unassembled WGS sequence"/>
</dbReference>
<gene>
    <name evidence="2" type="ORF">GCM10009754_11490</name>
</gene>
<evidence type="ECO:0000313" key="3">
    <source>
        <dbReference type="Proteomes" id="UP001501116"/>
    </source>
</evidence>
<organism evidence="2 3">
    <name type="scientific">Amycolatopsis minnesotensis</name>
    <dbReference type="NCBI Taxonomy" id="337894"/>
    <lineage>
        <taxon>Bacteria</taxon>
        <taxon>Bacillati</taxon>
        <taxon>Actinomycetota</taxon>
        <taxon>Actinomycetes</taxon>
        <taxon>Pseudonocardiales</taxon>
        <taxon>Pseudonocardiaceae</taxon>
        <taxon>Amycolatopsis</taxon>
    </lineage>
</organism>
<evidence type="ECO:0000313" key="2">
    <source>
        <dbReference type="EMBL" id="GAA1945332.1"/>
    </source>
</evidence>
<keyword evidence="3" id="KW-1185">Reference proteome</keyword>
<dbReference type="PANTHER" id="PTHR34310:SF9">
    <property type="entry name" value="BLR5716 PROTEIN"/>
    <property type="match status" value="1"/>
</dbReference>
<dbReference type="EMBL" id="BAAANN010000003">
    <property type="protein sequence ID" value="GAA1945332.1"/>
    <property type="molecule type" value="Genomic_DNA"/>
</dbReference>
<protein>
    <submittedName>
        <fullName evidence="2">DUF427 domain-containing protein</fullName>
    </submittedName>
</protein>
<dbReference type="Pfam" id="PF04248">
    <property type="entry name" value="NTP_transf_9"/>
    <property type="match status" value="2"/>
</dbReference>
<proteinExistence type="predicted"/>
<dbReference type="Gene3D" id="2.170.150.40">
    <property type="entry name" value="Domain of unknown function (DUF427)"/>
    <property type="match status" value="2"/>
</dbReference>
<sequence>MRLGVGPGMSTRERGRVRVEHGAKRVRAVLGGQVVADTTAPLLVWEFPYYPAYYVPRADVADGVLVATDRTKRSPSRGEGRVWTVRAGGREAVNAALDYPDSPIDELREHVRFDWATMDAWFEEDEEVFVHPRSPYTRVDILASSRHVRVELDGVTVAESEKPMLLFETGLPTRYYLPKTDIRMDLVEPSDTVTQCPYKGDAQYWTFRTGDTVHTDIAWYYRYPAPESQKIAGRVAFLDERADVFVDGVRQERPKTHFG</sequence>
<feature type="domain" description="DUF427" evidence="1">
    <location>
        <begin position="148"/>
        <end position="239"/>
    </location>
</feature>
<reference evidence="2 3" key="1">
    <citation type="journal article" date="2019" name="Int. J. Syst. Evol. Microbiol.">
        <title>The Global Catalogue of Microorganisms (GCM) 10K type strain sequencing project: providing services to taxonomists for standard genome sequencing and annotation.</title>
        <authorList>
            <consortium name="The Broad Institute Genomics Platform"/>
            <consortium name="The Broad Institute Genome Sequencing Center for Infectious Disease"/>
            <person name="Wu L."/>
            <person name="Ma J."/>
        </authorList>
    </citation>
    <scope>NUCLEOTIDE SEQUENCE [LARGE SCALE GENOMIC DNA]</scope>
    <source>
        <strain evidence="2 3">JCM 14545</strain>
    </source>
</reference>
<dbReference type="InterPro" id="IPR038694">
    <property type="entry name" value="DUF427_sf"/>
</dbReference>
<dbReference type="InterPro" id="IPR007361">
    <property type="entry name" value="DUF427"/>
</dbReference>
<dbReference type="PANTHER" id="PTHR34310">
    <property type="entry name" value="DUF427 DOMAIN PROTEIN (AFU_ORTHOLOGUE AFUA_3G02220)"/>
    <property type="match status" value="1"/>
</dbReference>
<name>A0ABN2Q6T5_9PSEU</name>
<feature type="domain" description="DUF427" evidence="1">
    <location>
        <begin position="26"/>
        <end position="114"/>
    </location>
</feature>
<comment type="caution">
    <text evidence="2">The sequence shown here is derived from an EMBL/GenBank/DDBJ whole genome shotgun (WGS) entry which is preliminary data.</text>
</comment>